<dbReference type="GO" id="GO:0032196">
    <property type="term" value="P:transposition"/>
    <property type="evidence" value="ECO:0007669"/>
    <property type="project" value="UniProtKB-KW"/>
</dbReference>
<dbReference type="HOGENOM" id="CLU_032903_0_1_3"/>
<keyword evidence="4" id="KW-0862">Zinc</keyword>
<dbReference type="InterPro" id="IPR013087">
    <property type="entry name" value="Znf_C2H2_type"/>
</dbReference>
<gene>
    <name evidence="9" type="ORF">LYNGBM3L_68150</name>
</gene>
<evidence type="ECO:0000259" key="7">
    <source>
        <dbReference type="PROSITE" id="PS00028"/>
    </source>
</evidence>
<proteinExistence type="inferred from homology"/>
<dbReference type="NCBIfam" id="NF040570">
    <property type="entry name" value="guided_TnpB"/>
    <property type="match status" value="1"/>
</dbReference>
<dbReference type="InterPro" id="IPR001959">
    <property type="entry name" value="Transposase"/>
</dbReference>
<name>F4Y2N3_9CYAN</name>
<evidence type="ECO:0000313" key="9">
    <source>
        <dbReference type="EMBL" id="EGJ28877.1"/>
    </source>
</evidence>
<dbReference type="Pfam" id="PF07282">
    <property type="entry name" value="Cas12f1-like_TNB"/>
    <property type="match status" value="1"/>
</dbReference>
<dbReference type="GO" id="GO:0046872">
    <property type="term" value="F:metal ion binding"/>
    <property type="evidence" value="ECO:0007669"/>
    <property type="project" value="UniProtKB-KW"/>
</dbReference>
<dbReference type="GO" id="GO:0006310">
    <property type="term" value="P:DNA recombination"/>
    <property type="evidence" value="ECO:0007669"/>
    <property type="project" value="UniProtKB-KW"/>
</dbReference>
<accession>F4Y2N3</accession>
<sequence length="408" mass="47105">MRIAYQYRLKPTKEQKATIDNWLSMLCCQYNYLLADRFNWYEQNRCSINACPLVCYLPELRENPDYYSQKKSLPNLKKTHPWYKNMHSQVLQDVVKRVKLAFDRFIKGDSNGKRSGRPRFKKRHRYRTFTYPQMKEGCLEGNLINLPKLGQIKIVLHRSIPNGFKIKTASITKKCDGYYLVLSLEDKTVPEVKPDINPDLIVGIDVGLKEFLTTSEGETIGIPQYYRKCQKRLKVIQKRISRRKKGSNNRLKAIKQLGRQHKKVADQRKDFHFKTANYLLSKYDVVAHEKLNVKGLAKSRLAKSVLDAGWSRFLTILSSKALNAGLLAVAVSPKNTSQNCSNCGKKVPKKLHVRWHDCPHCGCSLDRDHNAAINIRNRAAGQSVLKAQRLLRDARIGWEAYTEPERSV</sequence>
<evidence type="ECO:0000313" key="10">
    <source>
        <dbReference type="Proteomes" id="UP000003959"/>
    </source>
</evidence>
<feature type="domain" description="C2H2-type" evidence="7">
    <location>
        <begin position="340"/>
        <end position="360"/>
    </location>
</feature>
<evidence type="ECO:0000256" key="5">
    <source>
        <dbReference type="ARBA" id="ARBA00023125"/>
    </source>
</evidence>
<keyword evidence="5" id="KW-0238">DNA-binding</keyword>
<evidence type="ECO:0000256" key="3">
    <source>
        <dbReference type="ARBA" id="ARBA00022723"/>
    </source>
</evidence>
<protein>
    <submittedName>
        <fullName evidence="8 9">Transposase</fullName>
    </submittedName>
</protein>
<dbReference type="EMBL" id="GL890971">
    <property type="protein sequence ID" value="EGJ28877.1"/>
    <property type="molecule type" value="Genomic_DNA"/>
</dbReference>
<evidence type="ECO:0000256" key="2">
    <source>
        <dbReference type="ARBA" id="ARBA00022578"/>
    </source>
</evidence>
<organism evidence="9 10">
    <name type="scientific">Moorena producens 3L</name>
    <dbReference type="NCBI Taxonomy" id="489825"/>
    <lineage>
        <taxon>Bacteria</taxon>
        <taxon>Bacillati</taxon>
        <taxon>Cyanobacteriota</taxon>
        <taxon>Cyanophyceae</taxon>
        <taxon>Coleofasciculales</taxon>
        <taxon>Coleofasciculaceae</taxon>
        <taxon>Moorena</taxon>
    </lineage>
</organism>
<dbReference type="Pfam" id="PF01385">
    <property type="entry name" value="OrfB_IS605"/>
    <property type="match status" value="1"/>
</dbReference>
<dbReference type="GO" id="GO:0003677">
    <property type="term" value="F:DNA binding"/>
    <property type="evidence" value="ECO:0007669"/>
    <property type="project" value="UniProtKB-KW"/>
</dbReference>
<evidence type="ECO:0000313" key="8">
    <source>
        <dbReference type="EMBL" id="AEE88241.1"/>
    </source>
</evidence>
<dbReference type="AlphaFoldDB" id="F4Y2N3"/>
<evidence type="ECO:0000256" key="1">
    <source>
        <dbReference type="ARBA" id="ARBA00008761"/>
    </source>
</evidence>
<evidence type="ECO:0000256" key="6">
    <source>
        <dbReference type="ARBA" id="ARBA00023172"/>
    </source>
</evidence>
<evidence type="ECO:0000256" key="4">
    <source>
        <dbReference type="ARBA" id="ARBA00022833"/>
    </source>
</evidence>
<keyword evidence="6" id="KW-0233">DNA recombination</keyword>
<dbReference type="RefSeq" id="WP_008190732.1">
    <property type="nucleotide sequence ID" value="NZ_GL890971.1"/>
</dbReference>
<keyword evidence="3" id="KW-0479">Metal-binding</keyword>
<dbReference type="PROSITE" id="PS00028">
    <property type="entry name" value="ZINC_FINGER_C2H2_1"/>
    <property type="match status" value="1"/>
</dbReference>
<dbReference type="InterPro" id="IPR021027">
    <property type="entry name" value="Transposase_put_HTH"/>
</dbReference>
<comment type="similarity">
    <text evidence="1">In the C-terminal section; belongs to the transposase 35 family.</text>
</comment>
<reference evidence="9" key="2">
    <citation type="journal article" date="2011" name="Proc. Natl. Acad. Sci. U.S.A.">
        <title>Genomic insights into the physiology and ecology of the marine filamentous cyanobacterium Lyngbya majuscula.</title>
        <authorList>
            <person name="Jones A.C."/>
            <person name="Monroe E.A."/>
            <person name="Podell S."/>
            <person name="Hess W.R."/>
            <person name="Klages S."/>
            <person name="Esquenazi E."/>
            <person name="Niessen S."/>
            <person name="Hoover H."/>
            <person name="Rothmann M."/>
            <person name="Lasken R.S."/>
            <person name="Yates J.R.III."/>
            <person name="Reinhardt R."/>
            <person name="Kube M."/>
            <person name="Burkart M.D."/>
            <person name="Allen E.E."/>
            <person name="Dorrestein P.C."/>
            <person name="Gerwick W.H."/>
            <person name="Gerwick L."/>
        </authorList>
    </citation>
    <scope>NUCLEOTIDE SEQUENCE</scope>
    <source>
        <strain evidence="9">3L</strain>
    </source>
</reference>
<dbReference type="Pfam" id="PF12323">
    <property type="entry name" value="HTH_OrfB_IS605"/>
    <property type="match status" value="1"/>
</dbReference>
<keyword evidence="10" id="KW-1185">Reference proteome</keyword>
<dbReference type="Proteomes" id="UP000003959">
    <property type="component" value="Unassembled WGS sequence"/>
</dbReference>
<reference evidence="8 10" key="1">
    <citation type="journal article" date="2011" name="Proc. Natl. Acad. Sci. U.S.A.">
        <title>Genomic insights into the physiology and ecology of the marine filamentous cyanobacterium Lyngbya majuscula.</title>
        <authorList>
            <person name="Jones A.C."/>
            <person name="Monroe E.A."/>
            <person name="Podell S."/>
            <person name="Hess W.R."/>
            <person name="Klages S."/>
            <person name="Esquenazi E."/>
            <person name="Niessen S."/>
            <person name="Hoover H."/>
            <person name="Rothmann M."/>
            <person name="Lasken R.S."/>
            <person name="Yates J.R.III."/>
            <person name="Reinhardt R."/>
            <person name="Kube M."/>
            <person name="Burkart M.D."/>
            <person name="Allen E.E."/>
            <person name="Dorrestein P.C."/>
            <person name="Gerwick W.H."/>
            <person name="Gerwick L."/>
        </authorList>
    </citation>
    <scope>NUCLEOTIDE SEQUENCE [LARGE SCALE GENOMIC DNA]</scope>
    <source>
        <strain evidence="8 10">3L</strain>
    </source>
</reference>
<dbReference type="eggNOG" id="COG0675">
    <property type="taxonomic scope" value="Bacteria"/>
</dbReference>
<dbReference type="InterPro" id="IPR010095">
    <property type="entry name" value="Cas12f1-like_TNB"/>
</dbReference>
<dbReference type="OrthoDB" id="438679at2"/>
<dbReference type="EMBL" id="HQ696496">
    <property type="protein sequence ID" value="AEE88241.1"/>
    <property type="molecule type" value="Genomic_DNA"/>
</dbReference>
<keyword evidence="2" id="KW-0815">Transposition</keyword>